<dbReference type="GO" id="GO:0005886">
    <property type="term" value="C:plasma membrane"/>
    <property type="evidence" value="ECO:0007669"/>
    <property type="project" value="UniProtKB-SubCell"/>
</dbReference>
<evidence type="ECO:0000313" key="10">
    <source>
        <dbReference type="Proteomes" id="UP000192656"/>
    </source>
</evidence>
<keyword evidence="3" id="KW-1003">Cell membrane</keyword>
<proteinExistence type="inferred from homology"/>
<evidence type="ECO:0000256" key="5">
    <source>
        <dbReference type="ARBA" id="ARBA00022989"/>
    </source>
</evidence>
<organism evidence="9 10">
    <name type="scientific">Fulvimarina manganoxydans</name>
    <dbReference type="NCBI Taxonomy" id="937218"/>
    <lineage>
        <taxon>Bacteria</taxon>
        <taxon>Pseudomonadati</taxon>
        <taxon>Pseudomonadota</taxon>
        <taxon>Alphaproteobacteria</taxon>
        <taxon>Hyphomicrobiales</taxon>
        <taxon>Aurantimonadaceae</taxon>
        <taxon>Fulvimarina</taxon>
    </lineage>
</organism>
<dbReference type="InterPro" id="IPR003400">
    <property type="entry name" value="ExbD"/>
</dbReference>
<dbReference type="Pfam" id="PF02472">
    <property type="entry name" value="ExbD"/>
    <property type="match status" value="1"/>
</dbReference>
<evidence type="ECO:0000256" key="8">
    <source>
        <dbReference type="SAM" id="Phobius"/>
    </source>
</evidence>
<gene>
    <name evidence="9" type="ORF">SAMN06297251_10487</name>
</gene>
<evidence type="ECO:0000256" key="7">
    <source>
        <dbReference type="RuleBase" id="RU003879"/>
    </source>
</evidence>
<keyword evidence="7" id="KW-0813">Transport</keyword>
<evidence type="ECO:0000313" key="9">
    <source>
        <dbReference type="EMBL" id="SMC58616.1"/>
    </source>
</evidence>
<keyword evidence="6 8" id="KW-0472">Membrane</keyword>
<evidence type="ECO:0000256" key="4">
    <source>
        <dbReference type="ARBA" id="ARBA00022692"/>
    </source>
</evidence>
<keyword evidence="4 7" id="KW-0812">Transmembrane</keyword>
<evidence type="ECO:0000256" key="6">
    <source>
        <dbReference type="ARBA" id="ARBA00023136"/>
    </source>
</evidence>
<dbReference type="STRING" id="937218.SAMN06297251_10487"/>
<keyword evidence="7" id="KW-0653">Protein transport</keyword>
<accession>A0A1W2AD88</accession>
<dbReference type="EMBL" id="FWXR01000004">
    <property type="protein sequence ID" value="SMC58616.1"/>
    <property type="molecule type" value="Genomic_DNA"/>
</dbReference>
<comment type="subcellular location">
    <subcellularLocation>
        <location evidence="1">Cell membrane</location>
        <topology evidence="1">Single-pass membrane protein</topology>
    </subcellularLocation>
    <subcellularLocation>
        <location evidence="7">Cell membrane</location>
        <topology evidence="7">Single-pass type II membrane protein</topology>
    </subcellularLocation>
</comment>
<sequence length="145" mass="15435">MQLNRPEKRRGQDPTIALINIVFLMLIFFLLAGTIASRGDGDIEMIRTSEAKNSRPPAGPIGITAEGEIHYGGKTVSEEALLTALRETRAAPAAEPEEADEASAGEPVSIVADRALPARDLIAFLRTLREAGLSARIVTRSGGSL</sequence>
<keyword evidence="10" id="KW-1185">Reference proteome</keyword>
<comment type="similarity">
    <text evidence="2 7">Belongs to the ExbD/TolR family.</text>
</comment>
<dbReference type="PANTHER" id="PTHR30558">
    <property type="entry name" value="EXBD MEMBRANE COMPONENT OF PMF-DRIVEN MACROMOLECULE IMPORT SYSTEM"/>
    <property type="match status" value="1"/>
</dbReference>
<protein>
    <submittedName>
        <fullName evidence="9">Biopolymer transport protein ExbD</fullName>
    </submittedName>
</protein>
<name>A0A1W2AD88_9HYPH</name>
<keyword evidence="5 8" id="KW-1133">Transmembrane helix</keyword>
<evidence type="ECO:0000256" key="2">
    <source>
        <dbReference type="ARBA" id="ARBA00005811"/>
    </source>
</evidence>
<evidence type="ECO:0000256" key="3">
    <source>
        <dbReference type="ARBA" id="ARBA00022475"/>
    </source>
</evidence>
<evidence type="ECO:0000256" key="1">
    <source>
        <dbReference type="ARBA" id="ARBA00004162"/>
    </source>
</evidence>
<dbReference type="Proteomes" id="UP000192656">
    <property type="component" value="Unassembled WGS sequence"/>
</dbReference>
<feature type="transmembrane region" description="Helical" evidence="8">
    <location>
        <begin position="16"/>
        <end position="37"/>
    </location>
</feature>
<dbReference type="AlphaFoldDB" id="A0A1W2AD88"/>
<dbReference type="RefSeq" id="WP_084409226.1">
    <property type="nucleotide sequence ID" value="NZ_FWXR01000004.1"/>
</dbReference>
<dbReference type="GO" id="GO:0015031">
    <property type="term" value="P:protein transport"/>
    <property type="evidence" value="ECO:0007669"/>
    <property type="project" value="UniProtKB-KW"/>
</dbReference>
<dbReference type="Gene3D" id="3.30.420.270">
    <property type="match status" value="1"/>
</dbReference>
<reference evidence="9 10" key="1">
    <citation type="submission" date="2017-04" db="EMBL/GenBank/DDBJ databases">
        <authorList>
            <person name="Afonso C.L."/>
            <person name="Miller P.J."/>
            <person name="Scott M.A."/>
            <person name="Spackman E."/>
            <person name="Goraichik I."/>
            <person name="Dimitrov K.M."/>
            <person name="Suarez D.L."/>
            <person name="Swayne D.E."/>
        </authorList>
    </citation>
    <scope>NUCLEOTIDE SEQUENCE [LARGE SCALE GENOMIC DNA]</scope>
    <source>
        <strain evidence="9 10">CGMCC 1.10972</strain>
    </source>
</reference>
<dbReference type="GO" id="GO:0022857">
    <property type="term" value="F:transmembrane transporter activity"/>
    <property type="evidence" value="ECO:0007669"/>
    <property type="project" value="InterPro"/>
</dbReference>